<dbReference type="Pfam" id="PF13920">
    <property type="entry name" value="zf-C3HC4_3"/>
    <property type="match status" value="1"/>
</dbReference>
<dbReference type="Pfam" id="PF07002">
    <property type="entry name" value="Copine"/>
    <property type="match status" value="1"/>
</dbReference>
<dbReference type="InterPro" id="IPR001841">
    <property type="entry name" value="Znf_RING"/>
</dbReference>
<dbReference type="PANTHER" id="PTHR45751">
    <property type="entry name" value="COPINE FAMILY PROTEIN 1"/>
    <property type="match status" value="1"/>
</dbReference>
<proteinExistence type="predicted"/>
<evidence type="ECO:0000256" key="2">
    <source>
        <dbReference type="SAM" id="MobiDB-lite"/>
    </source>
</evidence>
<dbReference type="EMBL" id="CAJGYO010000012">
    <property type="protein sequence ID" value="CAD6262197.1"/>
    <property type="molecule type" value="Genomic_DNA"/>
</dbReference>
<evidence type="ECO:0000313" key="5">
    <source>
        <dbReference type="Proteomes" id="UP000604825"/>
    </source>
</evidence>
<keyword evidence="1" id="KW-0863">Zinc-finger</keyword>
<dbReference type="GO" id="GO:0005634">
    <property type="term" value="C:nucleus"/>
    <property type="evidence" value="ECO:0007669"/>
    <property type="project" value="TreeGrafter"/>
</dbReference>
<dbReference type="SUPFAM" id="SSF53300">
    <property type="entry name" value="vWA-like"/>
    <property type="match status" value="1"/>
</dbReference>
<dbReference type="GO" id="GO:0016567">
    <property type="term" value="P:protein ubiquitination"/>
    <property type="evidence" value="ECO:0007669"/>
    <property type="project" value="TreeGrafter"/>
</dbReference>
<gene>
    <name evidence="4" type="ORF">NCGR_LOCUS45572</name>
</gene>
<dbReference type="InterPro" id="IPR013083">
    <property type="entry name" value="Znf_RING/FYVE/PHD"/>
</dbReference>
<keyword evidence="1" id="KW-0862">Zinc</keyword>
<dbReference type="Gene3D" id="3.30.40.10">
    <property type="entry name" value="Zinc/RING finger domain, C3HC4 (zinc finger)"/>
    <property type="match status" value="2"/>
</dbReference>
<dbReference type="SUPFAM" id="SSF57850">
    <property type="entry name" value="RING/U-box"/>
    <property type="match status" value="1"/>
</dbReference>
<dbReference type="InterPro" id="IPR036465">
    <property type="entry name" value="vWFA_dom_sf"/>
</dbReference>
<comment type="caution">
    <text evidence="4">The sequence shown here is derived from an EMBL/GenBank/DDBJ whole genome shotgun (WGS) entry which is preliminary data.</text>
</comment>
<feature type="region of interest" description="Disordered" evidence="2">
    <location>
        <begin position="297"/>
        <end position="328"/>
    </location>
</feature>
<feature type="domain" description="RING-type" evidence="3">
    <location>
        <begin position="364"/>
        <end position="397"/>
    </location>
</feature>
<dbReference type="Proteomes" id="UP000604825">
    <property type="component" value="Unassembled WGS sequence"/>
</dbReference>
<sequence length="455" mass="49757">MSPITGYRSAASSSSLTIVGERRSPVQAPRLGADDYPSLDEVAKFLHEGGLENLNLILGFDFTRSNTWNGQNSFNGRSLHAIGPTPNPYAQVIKIIGEASSNFYEHPDISIQCFGFGDESTRDKDVFCFNLNERPCHGYREALDRYKELVPHLKFAGPTSFAPLIEMAMTVVERSGGRHHVLLIIADGQEAVRIDNESGQVTVQDRKTIDAIASASNFPLSIILVGVGDDPWDMMQGFDDAIPMRAFNNFQFVNFSEIMSRETAKSRNEAALAFEVFSKVPLQFKAAMELGISGRNLPVSPGRAPRAPPDEVIPRTPGASSDRSESFGKTSADEEDLLLSLSHVLESDGADLATTTNTLSYQNCPICLTNLMDMAFGCGHMFCGDCGTELERCPFCRSPVTTKITLHQQDVCPVCLGDTKDMALNCGHQTCCACGPNLESCRKCGDPITERIKLY</sequence>
<dbReference type="PROSITE" id="PS50089">
    <property type="entry name" value="ZF_RING_2"/>
    <property type="match status" value="2"/>
</dbReference>
<evidence type="ECO:0000313" key="4">
    <source>
        <dbReference type="EMBL" id="CAD6262197.1"/>
    </source>
</evidence>
<dbReference type="InterPro" id="IPR052079">
    <property type="entry name" value="E3_ligase/Copine_domain"/>
</dbReference>
<accession>A0A811QSX8</accession>
<dbReference type="PANTHER" id="PTHR45751:SF29">
    <property type="entry name" value="E3 UBIQUITIN-PROTEIN LIGASE RGLG2"/>
    <property type="match status" value="1"/>
</dbReference>
<feature type="domain" description="RING-type" evidence="3">
    <location>
        <begin position="412"/>
        <end position="444"/>
    </location>
</feature>
<evidence type="ECO:0000256" key="1">
    <source>
        <dbReference type="PROSITE-ProRule" id="PRU00175"/>
    </source>
</evidence>
<dbReference type="AlphaFoldDB" id="A0A811QSX8"/>
<organism evidence="4 5">
    <name type="scientific">Miscanthus lutarioriparius</name>
    <dbReference type="NCBI Taxonomy" id="422564"/>
    <lineage>
        <taxon>Eukaryota</taxon>
        <taxon>Viridiplantae</taxon>
        <taxon>Streptophyta</taxon>
        <taxon>Embryophyta</taxon>
        <taxon>Tracheophyta</taxon>
        <taxon>Spermatophyta</taxon>
        <taxon>Magnoliopsida</taxon>
        <taxon>Liliopsida</taxon>
        <taxon>Poales</taxon>
        <taxon>Poaceae</taxon>
        <taxon>PACMAD clade</taxon>
        <taxon>Panicoideae</taxon>
        <taxon>Andropogonodae</taxon>
        <taxon>Andropogoneae</taxon>
        <taxon>Saccharinae</taxon>
        <taxon>Miscanthus</taxon>
    </lineage>
</organism>
<keyword evidence="5" id="KW-1185">Reference proteome</keyword>
<protein>
    <recommendedName>
        <fullName evidence="3">RING-type domain-containing protein</fullName>
    </recommendedName>
</protein>
<evidence type="ECO:0000259" key="3">
    <source>
        <dbReference type="PROSITE" id="PS50089"/>
    </source>
</evidence>
<dbReference type="OrthoDB" id="5855668at2759"/>
<keyword evidence="1" id="KW-0479">Metal-binding</keyword>
<dbReference type="InterPro" id="IPR010734">
    <property type="entry name" value="Copine_C"/>
</dbReference>
<name>A0A811QSX8_9POAL</name>
<dbReference type="GO" id="GO:0004842">
    <property type="term" value="F:ubiquitin-protein transferase activity"/>
    <property type="evidence" value="ECO:0007669"/>
    <property type="project" value="TreeGrafter"/>
</dbReference>
<dbReference type="SMART" id="SM00184">
    <property type="entry name" value="RING"/>
    <property type="match status" value="2"/>
</dbReference>
<dbReference type="GO" id="GO:0008270">
    <property type="term" value="F:zinc ion binding"/>
    <property type="evidence" value="ECO:0007669"/>
    <property type="project" value="UniProtKB-KW"/>
</dbReference>
<reference evidence="4" key="1">
    <citation type="submission" date="2020-10" db="EMBL/GenBank/DDBJ databases">
        <authorList>
            <person name="Han B."/>
            <person name="Lu T."/>
            <person name="Zhao Q."/>
            <person name="Huang X."/>
            <person name="Zhao Y."/>
        </authorList>
    </citation>
    <scope>NUCLEOTIDE SEQUENCE</scope>
</reference>